<dbReference type="STRING" id="1776334.APZ16_01605"/>
<dbReference type="SUPFAM" id="SSF56399">
    <property type="entry name" value="ADP-ribosylation"/>
    <property type="match status" value="1"/>
</dbReference>
<dbReference type="GO" id="GO:0006388">
    <property type="term" value="P:tRNA splicing, via endonucleolytic cleavage and ligation"/>
    <property type="evidence" value="ECO:0007669"/>
    <property type="project" value="UniProtKB-UniRule"/>
</dbReference>
<dbReference type="Gene3D" id="1.10.10.970">
    <property type="entry name" value="RNA 2'-phosphotransferase, Tpt1/KptA family, N-terminal domain"/>
    <property type="match status" value="1"/>
</dbReference>
<name>A0A147JTY7_HADYE</name>
<comment type="similarity">
    <text evidence="1 5">Belongs to the KptA/TPT1 family.</text>
</comment>
<evidence type="ECO:0000313" key="6">
    <source>
        <dbReference type="EMBL" id="KUO39914.1"/>
    </source>
</evidence>
<gene>
    <name evidence="5" type="primary">kptA</name>
    <name evidence="6" type="ORF">APZ16_01605</name>
</gene>
<dbReference type="GO" id="GO:0000215">
    <property type="term" value="F:tRNA 2'-phosphotransferase activity"/>
    <property type="evidence" value="ECO:0007669"/>
    <property type="project" value="TreeGrafter"/>
</dbReference>
<dbReference type="Gene3D" id="3.20.170.30">
    <property type="match status" value="1"/>
</dbReference>
<comment type="caution">
    <text evidence="6">The sequence shown here is derived from an EMBL/GenBank/DDBJ whole genome shotgun (WGS) entry which is preliminary data.</text>
</comment>
<dbReference type="InterPro" id="IPR022928">
    <property type="entry name" value="RNA_2'-PTrans_KptA"/>
</dbReference>
<keyword evidence="3 5" id="KW-0520">NAD</keyword>
<dbReference type="HAMAP" id="MF_00299">
    <property type="entry name" value="KptA"/>
    <property type="match status" value="1"/>
</dbReference>
<keyword evidence="2 5" id="KW-0808">Transferase</keyword>
<accession>A0A147JTY7</accession>
<organism evidence="6 7">
    <name type="scientific">Hadarchaeum yellowstonense</name>
    <dbReference type="NCBI Taxonomy" id="1776334"/>
    <lineage>
        <taxon>Archaea</taxon>
        <taxon>Methanobacteriati</taxon>
        <taxon>Candidatus Hadarchaeota</taxon>
        <taxon>Candidatus Hadarchaeia</taxon>
        <taxon>Candidatus Hadarchaeales</taxon>
        <taxon>Candidatus Hadarchaeaceae</taxon>
        <taxon>Candidatus Hadarchaeum</taxon>
    </lineage>
</organism>
<dbReference type="PANTHER" id="PTHR12684:SF2">
    <property type="entry name" value="TRNA 2'-PHOSPHOTRANSFERASE 1"/>
    <property type="match status" value="1"/>
</dbReference>
<evidence type="ECO:0000256" key="2">
    <source>
        <dbReference type="ARBA" id="ARBA00022679"/>
    </source>
</evidence>
<dbReference type="PANTHER" id="PTHR12684">
    <property type="entry name" value="PUTATIVE PHOSPHOTRANSFERASE"/>
    <property type="match status" value="1"/>
</dbReference>
<proteinExistence type="inferred from homology"/>
<dbReference type="Pfam" id="PF01885">
    <property type="entry name" value="PTS_2-RNA"/>
    <property type="match status" value="1"/>
</dbReference>
<comment type="function">
    <text evidence="4 5">Removes the 2'-phosphate from RNA via an intermediate in which the phosphate is ADP-ribosylated by NAD followed by a presumed transesterification to release the RNA and generate ADP-ribose 1''-2''-cyclic phosphate (APPR&gt;P). May function as an ADP-ribosylase.</text>
</comment>
<dbReference type="InterPro" id="IPR042081">
    <property type="entry name" value="RNA_2'-PTrans_C"/>
</dbReference>
<protein>
    <recommendedName>
        <fullName evidence="5">Probable RNA 2'-phosphotransferase</fullName>
        <ecNumber evidence="5">2.7.1.-</ecNumber>
    </recommendedName>
</protein>
<dbReference type="GO" id="GO:0003950">
    <property type="term" value="F:NAD+ poly-ADP-ribosyltransferase activity"/>
    <property type="evidence" value="ECO:0007669"/>
    <property type="project" value="InterPro"/>
</dbReference>
<evidence type="ECO:0000256" key="4">
    <source>
        <dbReference type="ARBA" id="ARBA00025212"/>
    </source>
</evidence>
<evidence type="ECO:0000256" key="3">
    <source>
        <dbReference type="ARBA" id="ARBA00023027"/>
    </source>
</evidence>
<dbReference type="EMBL" id="LQMQ01000052">
    <property type="protein sequence ID" value="KUO39914.1"/>
    <property type="molecule type" value="Genomic_DNA"/>
</dbReference>
<evidence type="ECO:0000256" key="1">
    <source>
        <dbReference type="ARBA" id="ARBA00009836"/>
    </source>
</evidence>
<evidence type="ECO:0000256" key="5">
    <source>
        <dbReference type="HAMAP-Rule" id="MF_00299"/>
    </source>
</evidence>
<dbReference type="Proteomes" id="UP000074294">
    <property type="component" value="Unassembled WGS sequence"/>
</dbReference>
<sequence>MVFLDYDFNFLDEKQRERLSRLMAFHLRHDAAIERSPDGYVSVQKLAEVIRRKIAWVKPHHIREVAIFDTKGRYELDGERIRARYGHSIEVRLDYPEADADVLYYAVAPEVVAQVVAEGLKPTARKMVHLSASVDQALEAGRSRTENPVVLVVDAKLAKQRGIKILKASDRVFLAPEIPPECIKTLERSG</sequence>
<dbReference type="InterPro" id="IPR002745">
    <property type="entry name" value="Ptrans_KptA/Tpt1"/>
</dbReference>
<dbReference type="InterPro" id="IPR042080">
    <property type="entry name" value="RNA_2'-PTrans_N"/>
</dbReference>
<dbReference type="EC" id="2.7.1.-" evidence="5"/>
<dbReference type="AlphaFoldDB" id="A0A147JTY7"/>
<reference evidence="6 7" key="1">
    <citation type="journal article" date="2016" name="Nat. Microbiol.">
        <title>Genomic inference of the metabolism of cosmopolitan subsurface Archaea, Hadesarchaea.</title>
        <authorList>
            <person name="Baker B.J."/>
            <person name="Saw J.H."/>
            <person name="Lind A.E."/>
            <person name="Lazar C.S."/>
            <person name="Hinrichs K.-U."/>
            <person name="Teske A.P."/>
            <person name="Ettema T.J."/>
        </authorList>
    </citation>
    <scope>NUCLEOTIDE SEQUENCE [LARGE SCALE GENOMIC DNA]</scope>
</reference>
<evidence type="ECO:0000313" key="7">
    <source>
        <dbReference type="Proteomes" id="UP000074294"/>
    </source>
</evidence>